<dbReference type="GO" id="GO:0046872">
    <property type="term" value="F:metal ion binding"/>
    <property type="evidence" value="ECO:0007669"/>
    <property type="project" value="UniProtKB-KW"/>
</dbReference>
<organism evidence="8 10">
    <name type="scientific">Sulfuracidifex tepidarius</name>
    <dbReference type="NCBI Taxonomy" id="1294262"/>
    <lineage>
        <taxon>Archaea</taxon>
        <taxon>Thermoproteota</taxon>
        <taxon>Thermoprotei</taxon>
        <taxon>Sulfolobales</taxon>
        <taxon>Sulfolobaceae</taxon>
        <taxon>Sulfuracidifex</taxon>
    </lineage>
</organism>
<gene>
    <name evidence="8" type="ORF">IC006_2132</name>
    <name evidence="9" type="ORF">IC007_2137</name>
</gene>
<dbReference type="GeneID" id="41718465"/>
<keyword evidence="3" id="KW-0456">Lyase</keyword>
<feature type="domain" description="Mandelate racemase/muconate lactonizing enzyme C-terminal" evidence="7">
    <location>
        <begin position="139"/>
        <end position="244"/>
    </location>
</feature>
<name>A0A510DXW1_9CREN</name>
<dbReference type="OrthoDB" id="42605at2157"/>
<sequence>MKISEIEPIVLSSKEKGAATWASSMILVKVVTNNGLVGYGEAVPTLRVISVFNAIKQVSKAYVGKEVEDVEKNYHEWYKQDFYLSRSFESATSVSAIDIASWDILGKEFGAPLYKLLGGKVRDRVPVYANGWYSDCVTPLDFAERSKEVHARGYNAMKFDPFGNYFNWIDEKGLRESEERVKAVREALGEDAGVLIEHHGRFNSKSSQLIAKRLEKYNPLFMEEPVHHEDVDGLREYRSRTKVRVALGERLVSLKEAYFYVSEGLVDVLQPDITNIGGVTVAKKVVDVAEARDVEIAFHNAFGPVQNAVSVQLSSTVNNLLSLENFYDWFPQWKRDLVYNATPVEGGHVKVPEKPGIGVEVNEKLVDELKTSPEALEVKEEPVWVVGGTWKGYLK</sequence>
<dbReference type="InterPro" id="IPR029065">
    <property type="entry name" value="Enolase_C-like"/>
</dbReference>
<evidence type="ECO:0000256" key="4">
    <source>
        <dbReference type="ARBA" id="ARBA00050848"/>
    </source>
</evidence>
<evidence type="ECO:0000259" key="7">
    <source>
        <dbReference type="SMART" id="SM00922"/>
    </source>
</evidence>
<evidence type="ECO:0000313" key="9">
    <source>
        <dbReference type="EMBL" id="BBG27583.1"/>
    </source>
</evidence>
<evidence type="ECO:0000256" key="2">
    <source>
        <dbReference type="ARBA" id="ARBA00022842"/>
    </source>
</evidence>
<dbReference type="PANTHER" id="PTHR48080:SF2">
    <property type="entry name" value="D-GALACTONATE DEHYDRATASE"/>
    <property type="match status" value="1"/>
</dbReference>
<dbReference type="Proteomes" id="UP000325030">
    <property type="component" value="Chromosome"/>
</dbReference>
<dbReference type="InterPro" id="IPR029017">
    <property type="entry name" value="Enolase-like_N"/>
</dbReference>
<dbReference type="InterPro" id="IPR034599">
    <property type="entry name" value="Gluconate_dehydratase"/>
</dbReference>
<dbReference type="EC" id="4.2.1.39" evidence="6"/>
<dbReference type="Proteomes" id="UP000322983">
    <property type="component" value="Chromosome"/>
</dbReference>
<evidence type="ECO:0000256" key="3">
    <source>
        <dbReference type="ARBA" id="ARBA00023239"/>
    </source>
</evidence>
<evidence type="ECO:0000256" key="6">
    <source>
        <dbReference type="ARBA" id="ARBA00066770"/>
    </source>
</evidence>
<dbReference type="Gene3D" id="3.20.20.120">
    <property type="entry name" value="Enolase-like C-terminal domain"/>
    <property type="match status" value="1"/>
</dbReference>
<dbReference type="SMART" id="SM00922">
    <property type="entry name" value="MR_MLE"/>
    <property type="match status" value="1"/>
</dbReference>
<reference evidence="11" key="1">
    <citation type="submission" date="2018-09" db="EMBL/GenBank/DDBJ databases">
        <title>Complete Genome Sequencing of Sulfolobus sp. JCM 16834.</title>
        <authorList>
            <person name="Kato S."/>
            <person name="Itoh T."/>
            <person name="Ohkuma M."/>
        </authorList>
    </citation>
    <scope>NUCLEOTIDE SEQUENCE [LARGE SCALE GENOMIC DNA]</scope>
    <source>
        <strain evidence="11">IC-007</strain>
    </source>
</reference>
<dbReference type="GO" id="GO:0047929">
    <property type="term" value="F:gluconate dehydratase activity"/>
    <property type="evidence" value="ECO:0007669"/>
    <property type="project" value="UniProtKB-EC"/>
</dbReference>
<dbReference type="SUPFAM" id="SSF51604">
    <property type="entry name" value="Enolase C-terminal domain-like"/>
    <property type="match status" value="1"/>
</dbReference>
<dbReference type="InterPro" id="IPR013342">
    <property type="entry name" value="Mandelate_racemase_C"/>
</dbReference>
<keyword evidence="2" id="KW-0460">Magnesium</keyword>
<accession>A0A510E4X1</accession>
<dbReference type="CDD" id="cd03316">
    <property type="entry name" value="MR_like"/>
    <property type="match status" value="1"/>
</dbReference>
<evidence type="ECO:0000256" key="5">
    <source>
        <dbReference type="ARBA" id="ARBA00061582"/>
    </source>
</evidence>
<dbReference type="FunFam" id="3.20.20.120:FF:000005">
    <property type="entry name" value="Putative L-rhamnonate dehydratase"/>
    <property type="match status" value="1"/>
</dbReference>
<dbReference type="Pfam" id="PF02746">
    <property type="entry name" value="MR_MLE_N"/>
    <property type="match status" value="1"/>
</dbReference>
<dbReference type="STRING" id="1294262.GCA_001316085_02109"/>
<proteinExistence type="inferred from homology"/>
<reference evidence="8 10" key="2">
    <citation type="journal article" date="2020" name="Int. J. Syst. Evol. Microbiol.">
        <title>Sulfuracidifex tepidarius gen. nov., sp. nov. and transfer of Sulfolobus metallicus Huber and Stetter 1992 to the genus Sulfuracidifex as Sulfuracidifex metallicus comb. nov.</title>
        <authorList>
            <person name="Itoh T."/>
            <person name="Miura T."/>
            <person name="Sakai H.D."/>
            <person name="Kato S."/>
            <person name="Ohkuma M."/>
            <person name="Takashina T."/>
        </authorList>
    </citation>
    <scope>NUCLEOTIDE SEQUENCE [LARGE SCALE GENOMIC DNA]</scope>
    <source>
        <strain evidence="8 10">IC-006</strain>
        <strain evidence="9">IC-007</strain>
    </source>
</reference>
<dbReference type="SUPFAM" id="SSF54826">
    <property type="entry name" value="Enolase N-terminal domain-like"/>
    <property type="match status" value="1"/>
</dbReference>
<dbReference type="InterPro" id="IPR013341">
    <property type="entry name" value="Mandelate_racemase_N_dom"/>
</dbReference>
<evidence type="ECO:0000256" key="1">
    <source>
        <dbReference type="ARBA" id="ARBA00022723"/>
    </source>
</evidence>
<dbReference type="Gene3D" id="3.30.390.10">
    <property type="entry name" value="Enolase-like, N-terminal domain"/>
    <property type="match status" value="1"/>
</dbReference>
<comment type="catalytic activity">
    <reaction evidence="4">
        <text>D-gluconate = 2-dehydro-3-deoxy-D-gluconate + H2O</text>
        <dbReference type="Rhea" id="RHEA:21612"/>
        <dbReference type="ChEBI" id="CHEBI:15377"/>
        <dbReference type="ChEBI" id="CHEBI:18391"/>
        <dbReference type="ChEBI" id="CHEBI:57990"/>
        <dbReference type="EC" id="4.2.1.39"/>
    </reaction>
</comment>
<evidence type="ECO:0000313" key="11">
    <source>
        <dbReference type="Proteomes" id="UP000325030"/>
    </source>
</evidence>
<evidence type="ECO:0000313" key="8">
    <source>
        <dbReference type="EMBL" id="BBG24798.1"/>
    </source>
</evidence>
<dbReference type="KEGG" id="step:IC006_2132"/>
<dbReference type="SFLD" id="SFLDF00008">
    <property type="entry name" value="gluconate_dehydratase"/>
    <property type="match status" value="1"/>
</dbReference>
<keyword evidence="1" id="KW-0479">Metal-binding</keyword>
<dbReference type="EMBL" id="AP018929">
    <property type="protein sequence ID" value="BBG24798.1"/>
    <property type="molecule type" value="Genomic_DNA"/>
</dbReference>
<protein>
    <recommendedName>
        <fullName evidence="6">gluconate dehydratase</fullName>
        <ecNumber evidence="6">4.2.1.39</ecNumber>
    </recommendedName>
</protein>
<dbReference type="PANTHER" id="PTHR48080">
    <property type="entry name" value="D-GALACTONATE DEHYDRATASE-RELATED"/>
    <property type="match status" value="1"/>
</dbReference>
<accession>A0A510DXW1</accession>
<comment type="similarity">
    <text evidence="5">Belongs to the mandelate racemase/muconate lactonizing enzyme family. GaD subfamily.</text>
</comment>
<dbReference type="SFLD" id="SFLDS00001">
    <property type="entry name" value="Enolase"/>
    <property type="match status" value="1"/>
</dbReference>
<dbReference type="AlphaFoldDB" id="A0A510DXW1"/>
<dbReference type="InterPro" id="IPR036849">
    <property type="entry name" value="Enolase-like_C_sf"/>
</dbReference>
<keyword evidence="10" id="KW-1185">Reference proteome</keyword>
<evidence type="ECO:0000313" key="10">
    <source>
        <dbReference type="Proteomes" id="UP000322983"/>
    </source>
</evidence>
<dbReference type="Pfam" id="PF13378">
    <property type="entry name" value="MR_MLE_C"/>
    <property type="match status" value="1"/>
</dbReference>
<dbReference type="RefSeq" id="WP_054846222.1">
    <property type="nucleotide sequence ID" value="NZ_AP018929.1"/>
</dbReference>
<dbReference type="SFLD" id="SFLDG00179">
    <property type="entry name" value="mandelate_racemase"/>
    <property type="match status" value="1"/>
</dbReference>
<dbReference type="InterPro" id="IPR034593">
    <property type="entry name" value="DgoD-like"/>
</dbReference>
<dbReference type="EMBL" id="AP018930">
    <property type="protein sequence ID" value="BBG27583.1"/>
    <property type="molecule type" value="Genomic_DNA"/>
</dbReference>